<name>A0ABV2ALH1_9EUKA</name>
<dbReference type="InterPro" id="IPR030616">
    <property type="entry name" value="Aur-like"/>
</dbReference>
<evidence type="ECO:0000256" key="5">
    <source>
        <dbReference type="ARBA" id="ARBA00022840"/>
    </source>
</evidence>
<evidence type="ECO:0000313" key="9">
    <source>
        <dbReference type="Proteomes" id="UP001439008"/>
    </source>
</evidence>
<evidence type="ECO:0000313" key="8">
    <source>
        <dbReference type="EMBL" id="MES1920152.1"/>
    </source>
</evidence>
<dbReference type="PANTHER" id="PTHR24350">
    <property type="entry name" value="SERINE/THREONINE-PROTEIN KINASE IAL-RELATED"/>
    <property type="match status" value="1"/>
</dbReference>
<dbReference type="PROSITE" id="PS00108">
    <property type="entry name" value="PROTEIN_KINASE_ST"/>
    <property type="match status" value="1"/>
</dbReference>
<feature type="domain" description="Protein kinase" evidence="7">
    <location>
        <begin position="47"/>
        <end position="224"/>
    </location>
</feature>
<feature type="compositionally biased region" description="Basic residues" evidence="6">
    <location>
        <begin position="1"/>
        <end position="10"/>
    </location>
</feature>
<keyword evidence="2" id="KW-0808">Transferase</keyword>
<keyword evidence="1" id="KW-0723">Serine/threonine-protein kinase</keyword>
<evidence type="ECO:0000259" key="7">
    <source>
        <dbReference type="PROSITE" id="PS50011"/>
    </source>
</evidence>
<feature type="compositionally biased region" description="Polar residues" evidence="6">
    <location>
        <begin position="11"/>
        <end position="20"/>
    </location>
</feature>
<evidence type="ECO:0000256" key="6">
    <source>
        <dbReference type="SAM" id="MobiDB-lite"/>
    </source>
</evidence>
<dbReference type="InterPro" id="IPR008271">
    <property type="entry name" value="Ser/Thr_kinase_AS"/>
</dbReference>
<evidence type="ECO:0000256" key="2">
    <source>
        <dbReference type="ARBA" id="ARBA00022679"/>
    </source>
</evidence>
<dbReference type="PROSITE" id="PS50011">
    <property type="entry name" value="PROTEIN_KINASE_DOM"/>
    <property type="match status" value="1"/>
</dbReference>
<dbReference type="SMART" id="SM00220">
    <property type="entry name" value="S_TKc"/>
    <property type="match status" value="1"/>
</dbReference>
<dbReference type="EMBL" id="JBDODL010000532">
    <property type="protein sequence ID" value="MES1920152.1"/>
    <property type="molecule type" value="Genomic_DNA"/>
</dbReference>
<keyword evidence="3" id="KW-0547">Nucleotide-binding</keyword>
<evidence type="ECO:0000256" key="1">
    <source>
        <dbReference type="ARBA" id="ARBA00022527"/>
    </source>
</evidence>
<keyword evidence="9" id="KW-1185">Reference proteome</keyword>
<dbReference type="SUPFAM" id="SSF56112">
    <property type="entry name" value="Protein kinase-like (PK-like)"/>
    <property type="match status" value="1"/>
</dbReference>
<dbReference type="Pfam" id="PF00069">
    <property type="entry name" value="Pkinase"/>
    <property type="match status" value="1"/>
</dbReference>
<dbReference type="Proteomes" id="UP001439008">
    <property type="component" value="Unassembled WGS sequence"/>
</dbReference>
<keyword evidence="4" id="KW-0418">Kinase</keyword>
<comment type="caution">
    <text evidence="8">The sequence shown here is derived from an EMBL/GenBank/DDBJ whole genome shotgun (WGS) entry which is preliminary data.</text>
</comment>
<feature type="region of interest" description="Disordered" evidence="6">
    <location>
        <begin position="1"/>
        <end position="22"/>
    </location>
</feature>
<dbReference type="Gene3D" id="1.10.510.10">
    <property type="entry name" value="Transferase(Phosphotransferase) domain 1"/>
    <property type="match status" value="1"/>
</dbReference>
<evidence type="ECO:0000256" key="4">
    <source>
        <dbReference type="ARBA" id="ARBA00022777"/>
    </source>
</evidence>
<organism evidence="8 9">
    <name type="scientific">Bonamia ostreae</name>
    <dbReference type="NCBI Taxonomy" id="126728"/>
    <lineage>
        <taxon>Eukaryota</taxon>
        <taxon>Sar</taxon>
        <taxon>Rhizaria</taxon>
        <taxon>Endomyxa</taxon>
        <taxon>Ascetosporea</taxon>
        <taxon>Haplosporida</taxon>
        <taxon>Bonamia</taxon>
    </lineage>
</organism>
<reference evidence="8 9" key="1">
    <citation type="journal article" date="2024" name="BMC Biol.">
        <title>Comparative genomics of Ascetosporea gives new insight into the evolutionary basis for animal parasitism in Rhizaria.</title>
        <authorList>
            <person name="Hiltunen Thoren M."/>
            <person name="Onut-Brannstrom I."/>
            <person name="Alfjorden A."/>
            <person name="Peckova H."/>
            <person name="Swords F."/>
            <person name="Hooper C."/>
            <person name="Holzer A.S."/>
            <person name="Bass D."/>
            <person name="Burki F."/>
        </authorList>
    </citation>
    <scope>NUCLEOTIDE SEQUENCE [LARGE SCALE GENOMIC DNA]</scope>
    <source>
        <strain evidence="8">20-A016</strain>
    </source>
</reference>
<accession>A0ABV2ALH1</accession>
<sequence>MPRFEKKRRNCTSNKSSANPHQFIDADLEMTSAQPALENPPSEGWDLNHITKIRPLPGRRVHLAEIKSSKEKFVLKRLDKIQTNYPPLSSYLIEKDIHLSTSHPNVIHTFGWFETTESVYLMLEYAKKGDLFSYANSGNELRLAEYIRDVARGLLYLHEEGIIHRDLKAENVVIGDNGECKIIDFNLSARLERRAEMLTDLSRAGTLDYLSPERMLGNPYNHCF</sequence>
<gene>
    <name evidence="8" type="ORF">MHBO_001862</name>
</gene>
<dbReference type="InterPro" id="IPR000719">
    <property type="entry name" value="Prot_kinase_dom"/>
</dbReference>
<protein>
    <recommendedName>
        <fullName evidence="7">Protein kinase domain-containing protein</fullName>
    </recommendedName>
</protein>
<proteinExistence type="predicted"/>
<keyword evidence="5" id="KW-0067">ATP-binding</keyword>
<dbReference type="InterPro" id="IPR011009">
    <property type="entry name" value="Kinase-like_dom_sf"/>
</dbReference>
<evidence type="ECO:0000256" key="3">
    <source>
        <dbReference type="ARBA" id="ARBA00022741"/>
    </source>
</evidence>